<sequence length="74" mass="8006">MQTVTLELPDAVDLGEVRLMIFASLFGKGTISSGKAAALLGMKRTDFLLAVGQYGISVFSDDEDDLKRATKIRL</sequence>
<gene>
    <name evidence="1" type="ORF">GGR28_003779</name>
</gene>
<name>A0A840EBQ4_9BACT</name>
<dbReference type="Pfam" id="PF03683">
    <property type="entry name" value="UPF0175"/>
    <property type="match status" value="1"/>
</dbReference>
<dbReference type="Proteomes" id="UP000576209">
    <property type="component" value="Unassembled WGS sequence"/>
</dbReference>
<accession>A0A840EBQ4</accession>
<dbReference type="InterPro" id="IPR005368">
    <property type="entry name" value="UPF0175"/>
</dbReference>
<evidence type="ECO:0000313" key="1">
    <source>
        <dbReference type="EMBL" id="MBB4081132.1"/>
    </source>
</evidence>
<keyword evidence="2" id="KW-1185">Reference proteome</keyword>
<dbReference type="EMBL" id="JACIFF010000016">
    <property type="protein sequence ID" value="MBB4081132.1"/>
    <property type="molecule type" value="Genomic_DNA"/>
</dbReference>
<evidence type="ECO:0000313" key="2">
    <source>
        <dbReference type="Proteomes" id="UP000576209"/>
    </source>
</evidence>
<proteinExistence type="predicted"/>
<organism evidence="1 2">
    <name type="scientific">Neolewinella aquimaris</name>
    <dbReference type="NCBI Taxonomy" id="1835722"/>
    <lineage>
        <taxon>Bacteria</taxon>
        <taxon>Pseudomonadati</taxon>
        <taxon>Bacteroidota</taxon>
        <taxon>Saprospiria</taxon>
        <taxon>Saprospirales</taxon>
        <taxon>Lewinellaceae</taxon>
        <taxon>Neolewinella</taxon>
    </lineage>
</organism>
<reference evidence="1 2" key="1">
    <citation type="submission" date="2020-08" db="EMBL/GenBank/DDBJ databases">
        <title>Genomic Encyclopedia of Type Strains, Phase IV (KMG-IV): sequencing the most valuable type-strain genomes for metagenomic binning, comparative biology and taxonomic classification.</title>
        <authorList>
            <person name="Goeker M."/>
        </authorList>
    </citation>
    <scope>NUCLEOTIDE SEQUENCE [LARGE SCALE GENOMIC DNA]</scope>
    <source>
        <strain evidence="1 2">DSM 105137</strain>
    </source>
</reference>
<dbReference type="RefSeq" id="WP_183497358.1">
    <property type="nucleotide sequence ID" value="NZ_JACIFF010000016.1"/>
</dbReference>
<protein>
    <submittedName>
        <fullName evidence="1">Putative HTH domain antitoxin</fullName>
    </submittedName>
</protein>
<dbReference type="AlphaFoldDB" id="A0A840EBQ4"/>
<comment type="caution">
    <text evidence="1">The sequence shown here is derived from an EMBL/GenBank/DDBJ whole genome shotgun (WGS) entry which is preliminary data.</text>
</comment>